<evidence type="ECO:0000256" key="1">
    <source>
        <dbReference type="ARBA" id="ARBA00023015"/>
    </source>
</evidence>
<dbReference type="Gene3D" id="3.20.80.10">
    <property type="entry name" value="Regulatory factor, effector binding domain"/>
    <property type="match status" value="1"/>
</dbReference>
<dbReference type="PROSITE" id="PS00041">
    <property type="entry name" value="HTH_ARAC_FAMILY_1"/>
    <property type="match status" value="1"/>
</dbReference>
<dbReference type="InterPro" id="IPR020449">
    <property type="entry name" value="Tscrpt_reg_AraC-type_HTH"/>
</dbReference>
<dbReference type="RefSeq" id="WP_067475103.1">
    <property type="nucleotide sequence ID" value="NZ_CP015961.1"/>
</dbReference>
<accession>A0A173LKS2</accession>
<dbReference type="InterPro" id="IPR018062">
    <property type="entry name" value="HTH_AraC-typ_CS"/>
</dbReference>
<keyword evidence="3" id="KW-0804">Transcription</keyword>
<dbReference type="KEGG" id="dtm:BJL86_2118"/>
<evidence type="ECO:0000313" key="6">
    <source>
        <dbReference type="Proteomes" id="UP000186104"/>
    </source>
</evidence>
<dbReference type="PANTHER" id="PTHR47504">
    <property type="entry name" value="RIGHT ORIGIN-BINDING PROTEIN"/>
    <property type="match status" value="1"/>
</dbReference>
<evidence type="ECO:0000256" key="3">
    <source>
        <dbReference type="ARBA" id="ARBA00023163"/>
    </source>
</evidence>
<dbReference type="PROSITE" id="PS01124">
    <property type="entry name" value="HTH_ARAC_FAMILY_2"/>
    <property type="match status" value="1"/>
</dbReference>
<feature type="domain" description="HTH araC/xylS-type" evidence="4">
    <location>
        <begin position="5"/>
        <end position="102"/>
    </location>
</feature>
<dbReference type="Gene3D" id="1.10.10.60">
    <property type="entry name" value="Homeodomain-like"/>
    <property type="match status" value="1"/>
</dbReference>
<dbReference type="PRINTS" id="PR00032">
    <property type="entry name" value="HTHARAC"/>
</dbReference>
<organism evidence="5 6">
    <name type="scientific">Dietzia timorensis</name>
    <dbReference type="NCBI Taxonomy" id="499555"/>
    <lineage>
        <taxon>Bacteria</taxon>
        <taxon>Bacillati</taxon>
        <taxon>Actinomycetota</taxon>
        <taxon>Actinomycetes</taxon>
        <taxon>Mycobacteriales</taxon>
        <taxon>Dietziaceae</taxon>
        <taxon>Dietzia</taxon>
    </lineage>
</organism>
<evidence type="ECO:0000313" key="5">
    <source>
        <dbReference type="EMBL" id="ANI92885.1"/>
    </source>
</evidence>
<dbReference type="Pfam" id="PF14526">
    <property type="entry name" value="Cass2"/>
    <property type="match status" value="1"/>
</dbReference>
<protein>
    <submittedName>
        <fullName evidence="5">Putative HTH-type transcriptional regulator YdeE</fullName>
    </submittedName>
</protein>
<keyword evidence="1" id="KW-0805">Transcription regulation</keyword>
<evidence type="ECO:0000259" key="4">
    <source>
        <dbReference type="PROSITE" id="PS01124"/>
    </source>
</evidence>
<dbReference type="EMBL" id="CP015961">
    <property type="protein sequence ID" value="ANI92885.1"/>
    <property type="molecule type" value="Genomic_DNA"/>
</dbReference>
<dbReference type="InterPro" id="IPR011256">
    <property type="entry name" value="Reg_factor_effector_dom_sf"/>
</dbReference>
<dbReference type="SUPFAM" id="SSF55136">
    <property type="entry name" value="Probable bacterial effector-binding domain"/>
    <property type="match status" value="1"/>
</dbReference>
<reference evidence="5 6" key="1">
    <citation type="submission" date="2016-06" db="EMBL/GenBank/DDBJ databases">
        <title>Complete genome sequence of a saline-alkali tolerant type strain Dietzia timorensis ID05-A0528T.</title>
        <authorList>
            <person name="Wu X."/>
        </authorList>
    </citation>
    <scope>NUCLEOTIDE SEQUENCE [LARGE SCALE GENOMIC DNA]</scope>
    <source>
        <strain evidence="5 6">ID05-A0528</strain>
    </source>
</reference>
<evidence type="ECO:0000256" key="2">
    <source>
        <dbReference type="ARBA" id="ARBA00023125"/>
    </source>
</evidence>
<dbReference type="AlphaFoldDB" id="A0A173LKS2"/>
<name>A0A173LKS2_9ACTN</name>
<dbReference type="GO" id="GO:0003700">
    <property type="term" value="F:DNA-binding transcription factor activity"/>
    <property type="evidence" value="ECO:0007669"/>
    <property type="project" value="InterPro"/>
</dbReference>
<dbReference type="SMART" id="SM00871">
    <property type="entry name" value="AraC_E_bind"/>
    <property type="match status" value="1"/>
</dbReference>
<keyword evidence="6" id="KW-1185">Reference proteome</keyword>
<dbReference type="OrthoDB" id="9801123at2"/>
<dbReference type="SMART" id="SM00342">
    <property type="entry name" value="HTH_ARAC"/>
    <property type="match status" value="1"/>
</dbReference>
<dbReference type="InterPro" id="IPR009057">
    <property type="entry name" value="Homeodomain-like_sf"/>
</dbReference>
<dbReference type="GO" id="GO:0043565">
    <property type="term" value="F:sequence-specific DNA binding"/>
    <property type="evidence" value="ECO:0007669"/>
    <property type="project" value="InterPro"/>
</dbReference>
<proteinExistence type="predicted"/>
<dbReference type="PANTHER" id="PTHR47504:SF5">
    <property type="entry name" value="RIGHT ORIGIN-BINDING PROTEIN"/>
    <property type="match status" value="1"/>
</dbReference>
<dbReference type="InterPro" id="IPR018060">
    <property type="entry name" value="HTH_AraC"/>
</dbReference>
<dbReference type="Pfam" id="PF12833">
    <property type="entry name" value="HTH_18"/>
    <property type="match status" value="1"/>
</dbReference>
<dbReference type="STRING" id="499555.BJL86_2118"/>
<keyword evidence="2" id="KW-0238">DNA-binding</keyword>
<dbReference type="InterPro" id="IPR050959">
    <property type="entry name" value="MarA-like"/>
</dbReference>
<dbReference type="InterPro" id="IPR029441">
    <property type="entry name" value="Cass2"/>
</dbReference>
<dbReference type="Proteomes" id="UP000186104">
    <property type="component" value="Chromosome"/>
</dbReference>
<gene>
    <name evidence="5" type="ORF">BJL86_2118</name>
</gene>
<dbReference type="SUPFAM" id="SSF46689">
    <property type="entry name" value="Homeodomain-like"/>
    <property type="match status" value="2"/>
</dbReference>
<dbReference type="InterPro" id="IPR010499">
    <property type="entry name" value="AraC_E-bd"/>
</dbReference>
<sequence>MREWNEAVDYIEAHLADGVSGRALAAITLTSEYHFRRMFATLAGMPLSEYVRRRRMSIATGQILEGRGVLDVAVDFGYGSSEAFSRAFKNLHGITPSQARRPGASLRSQPRLRFHLHVEGSTHVEYQISKAPAFRLAGFSTRVPLVHSGANTAIEEFEKGLDQEAKARLHSLSDREPSGPLGVSINLDDPRAEGMMLDYWHAVATTAQVPEEFESMDVPASTWVVFETHGSFPEALQQLWATAASEWFPANPYLWARGPEMLKVEYLSENSCRGEPWLPVERAD</sequence>